<evidence type="ECO:0000313" key="1">
    <source>
        <dbReference type="EMBL" id="OEH94171.1"/>
    </source>
</evidence>
<evidence type="ECO:0000313" key="2">
    <source>
        <dbReference type="Proteomes" id="UP000095209"/>
    </source>
</evidence>
<dbReference type="Gene3D" id="3.30.70.120">
    <property type="match status" value="1"/>
</dbReference>
<accession>A0A1E5LJC9</accession>
<name>A0A1E5LJC9_9BACI</name>
<proteinExistence type="predicted"/>
<dbReference type="AlphaFoldDB" id="A0A1E5LJC9"/>
<dbReference type="STRING" id="1305675.BFG57_08960"/>
<dbReference type="GO" id="GO:0010038">
    <property type="term" value="P:response to metal ion"/>
    <property type="evidence" value="ECO:0007669"/>
    <property type="project" value="InterPro"/>
</dbReference>
<dbReference type="InterPro" id="IPR036069">
    <property type="entry name" value="DUF34/NIF3_sf"/>
</dbReference>
<dbReference type="PANTHER" id="PTHR41774:SF1">
    <property type="entry name" value="NGG1P INTERACTING FACTOR NIF3"/>
    <property type="match status" value="1"/>
</dbReference>
<gene>
    <name evidence="1" type="ORF">BFG57_08960</name>
</gene>
<sequence length="106" mass="12139">MNCKYVKVEVLIPEVFIDELRTELNNIGVLKIGLYDNVMSYSEVKGYWRPLEGATPFDGEVGEISTGTECKVEFHCLYEEINNVKKVINDIHPYEVPVVYVIPLLD</sequence>
<comment type="caution">
    <text evidence="1">The sequence shown here is derived from an EMBL/GenBank/DDBJ whole genome shotgun (WGS) entry which is preliminary data.</text>
</comment>
<dbReference type="SUPFAM" id="SSF102705">
    <property type="entry name" value="NIF3 (NGG1p interacting factor 3)-like"/>
    <property type="match status" value="1"/>
</dbReference>
<protein>
    <submittedName>
        <fullName evidence="1">Cytochrome C biogenesis protein</fullName>
    </submittedName>
</protein>
<dbReference type="Pfam" id="PF03091">
    <property type="entry name" value="CutA1"/>
    <property type="match status" value="1"/>
</dbReference>
<dbReference type="InterPro" id="IPR004323">
    <property type="entry name" value="Ion_tolerance_CutA"/>
</dbReference>
<keyword evidence="2" id="KW-1185">Reference proteome</keyword>
<dbReference type="EMBL" id="MJEH01000004">
    <property type="protein sequence ID" value="OEH94171.1"/>
    <property type="molecule type" value="Genomic_DNA"/>
</dbReference>
<dbReference type="PANTHER" id="PTHR41774">
    <property type="match status" value="1"/>
</dbReference>
<organism evidence="1 2">
    <name type="scientific">Bacillus solimangrovi</name>
    <dbReference type="NCBI Taxonomy" id="1305675"/>
    <lineage>
        <taxon>Bacteria</taxon>
        <taxon>Bacillati</taxon>
        <taxon>Bacillota</taxon>
        <taxon>Bacilli</taxon>
        <taxon>Bacillales</taxon>
        <taxon>Bacillaceae</taxon>
        <taxon>Bacillus</taxon>
    </lineage>
</organism>
<dbReference type="InterPro" id="IPR015867">
    <property type="entry name" value="N-reg_PII/ATP_PRibTrfase_C"/>
</dbReference>
<dbReference type="Proteomes" id="UP000095209">
    <property type="component" value="Unassembled WGS sequence"/>
</dbReference>
<dbReference type="OrthoDB" id="1690807at2"/>
<dbReference type="RefSeq" id="WP_069715734.1">
    <property type="nucleotide sequence ID" value="NZ_MJEH01000004.1"/>
</dbReference>
<reference evidence="1 2" key="1">
    <citation type="submission" date="2016-08" db="EMBL/GenBank/DDBJ databases">
        <title>Genome of Bacillus solimangrovi GH2-4.</title>
        <authorList>
            <person name="Lim S."/>
            <person name="Kim B.-C."/>
        </authorList>
    </citation>
    <scope>NUCLEOTIDE SEQUENCE [LARGE SCALE GENOMIC DNA]</scope>
    <source>
        <strain evidence="1 2">GH2-4</strain>
    </source>
</reference>